<sequence>MPLSTVKMSQPLVICNFNGGGSDPPPTSPPE</sequence>
<evidence type="ECO:0000313" key="2">
    <source>
        <dbReference type="Proteomes" id="UP000265520"/>
    </source>
</evidence>
<evidence type="ECO:0000313" key="1">
    <source>
        <dbReference type="EMBL" id="MCI89333.1"/>
    </source>
</evidence>
<organism evidence="1 2">
    <name type="scientific">Trifolium medium</name>
    <dbReference type="NCBI Taxonomy" id="97028"/>
    <lineage>
        <taxon>Eukaryota</taxon>
        <taxon>Viridiplantae</taxon>
        <taxon>Streptophyta</taxon>
        <taxon>Embryophyta</taxon>
        <taxon>Tracheophyta</taxon>
        <taxon>Spermatophyta</taxon>
        <taxon>Magnoliopsida</taxon>
        <taxon>eudicotyledons</taxon>
        <taxon>Gunneridae</taxon>
        <taxon>Pentapetalae</taxon>
        <taxon>rosids</taxon>
        <taxon>fabids</taxon>
        <taxon>Fabales</taxon>
        <taxon>Fabaceae</taxon>
        <taxon>Papilionoideae</taxon>
        <taxon>50 kb inversion clade</taxon>
        <taxon>NPAAA clade</taxon>
        <taxon>Hologalegina</taxon>
        <taxon>IRL clade</taxon>
        <taxon>Trifolieae</taxon>
        <taxon>Trifolium</taxon>
    </lineage>
</organism>
<dbReference type="EMBL" id="LXQA011216891">
    <property type="protein sequence ID" value="MCI89333.1"/>
    <property type="molecule type" value="Genomic_DNA"/>
</dbReference>
<proteinExistence type="predicted"/>
<feature type="non-terminal residue" evidence="1">
    <location>
        <position position="31"/>
    </location>
</feature>
<dbReference type="AlphaFoldDB" id="A0A392VPB2"/>
<comment type="caution">
    <text evidence="1">The sequence shown here is derived from an EMBL/GenBank/DDBJ whole genome shotgun (WGS) entry which is preliminary data.</text>
</comment>
<accession>A0A392VPB2</accession>
<keyword evidence="2" id="KW-1185">Reference proteome</keyword>
<reference evidence="1 2" key="1">
    <citation type="journal article" date="2018" name="Front. Plant Sci.">
        <title>Red Clover (Trifolium pratense) and Zigzag Clover (T. medium) - A Picture of Genomic Similarities and Differences.</title>
        <authorList>
            <person name="Dluhosova J."/>
            <person name="Istvanek J."/>
            <person name="Nedelnik J."/>
            <person name="Repkova J."/>
        </authorList>
    </citation>
    <scope>NUCLEOTIDE SEQUENCE [LARGE SCALE GENOMIC DNA]</scope>
    <source>
        <strain evidence="2">cv. 10/8</strain>
        <tissue evidence="1">Leaf</tissue>
    </source>
</reference>
<protein>
    <submittedName>
        <fullName evidence="1">Uncharacterized protein</fullName>
    </submittedName>
</protein>
<dbReference type="Proteomes" id="UP000265520">
    <property type="component" value="Unassembled WGS sequence"/>
</dbReference>
<name>A0A392VPB2_9FABA</name>